<evidence type="ECO:0000313" key="1">
    <source>
        <dbReference type="EMBL" id="SHG83113.1"/>
    </source>
</evidence>
<evidence type="ECO:0000313" key="2">
    <source>
        <dbReference type="Proteomes" id="UP000184212"/>
    </source>
</evidence>
<keyword evidence="2" id="KW-1185">Reference proteome</keyword>
<evidence type="ECO:0008006" key="3">
    <source>
        <dbReference type="Google" id="ProtNLM"/>
    </source>
</evidence>
<gene>
    <name evidence="1" type="ORF">SAMN04488109_2041</name>
</gene>
<accession>A0A1M5N276</accession>
<dbReference type="AlphaFoldDB" id="A0A1M5N276"/>
<protein>
    <recommendedName>
        <fullName evidence="3">3-keto-disaccharide hydrolase domain-containing protein</fullName>
    </recommendedName>
</protein>
<proteinExistence type="predicted"/>
<dbReference type="Proteomes" id="UP000184212">
    <property type="component" value="Unassembled WGS sequence"/>
</dbReference>
<dbReference type="Gene3D" id="2.60.120.560">
    <property type="entry name" value="Exo-inulinase, domain 1"/>
    <property type="match status" value="1"/>
</dbReference>
<sequence>MRLSAQTFPFTKDKLVGVNVSMSVETLKNRRVVRVTKDSVVKEVDEPTFVRLNGVAFKDGVIEVMVLSKLQANAPELARGFIGVAFRINEDHSKFECIYIRPANGRDSNQVRRNHSIQYFSYPDYKFSRLRKEAPEQYESYADMGLNEWIKLKIVVKGQQARLFINGSKEPALIVNDLKHGAGHSGAIGLWVDVGTEGFFSDLKILR</sequence>
<dbReference type="EMBL" id="FQWQ01000001">
    <property type="protein sequence ID" value="SHG83113.1"/>
    <property type="molecule type" value="Genomic_DNA"/>
</dbReference>
<reference evidence="1 2" key="1">
    <citation type="submission" date="2016-11" db="EMBL/GenBank/DDBJ databases">
        <authorList>
            <person name="Jaros S."/>
            <person name="Januszkiewicz K."/>
            <person name="Wedrychowicz H."/>
        </authorList>
    </citation>
    <scope>NUCLEOTIDE SEQUENCE [LARGE SCALE GENOMIC DNA]</scope>
    <source>
        <strain evidence="1 2">DSM 24574</strain>
    </source>
</reference>
<name>A0A1M5N276_9BACT</name>
<organism evidence="1 2">
    <name type="scientific">Chryseolinea serpens</name>
    <dbReference type="NCBI Taxonomy" id="947013"/>
    <lineage>
        <taxon>Bacteria</taxon>
        <taxon>Pseudomonadati</taxon>
        <taxon>Bacteroidota</taxon>
        <taxon>Cytophagia</taxon>
        <taxon>Cytophagales</taxon>
        <taxon>Fulvivirgaceae</taxon>
        <taxon>Chryseolinea</taxon>
    </lineage>
</organism>